<keyword evidence="5" id="KW-0812">Transmembrane</keyword>
<feature type="domain" description="Bacterial sugar transferase" evidence="9">
    <location>
        <begin position="2"/>
        <end position="180"/>
    </location>
</feature>
<evidence type="ECO:0000313" key="10">
    <source>
        <dbReference type="EMBL" id="MQQ08341.1"/>
    </source>
</evidence>
<keyword evidence="6" id="KW-1133">Transmembrane helix</keyword>
<dbReference type="InterPro" id="IPR003362">
    <property type="entry name" value="Bact_transf"/>
</dbReference>
<accession>A0A843YBI9</accession>
<evidence type="ECO:0000313" key="11">
    <source>
        <dbReference type="Proteomes" id="UP000444174"/>
    </source>
</evidence>
<evidence type="ECO:0000256" key="2">
    <source>
        <dbReference type="ARBA" id="ARBA00006464"/>
    </source>
</evidence>
<dbReference type="GO" id="GO:0000271">
    <property type="term" value="P:polysaccharide biosynthetic process"/>
    <property type="evidence" value="ECO:0007669"/>
    <property type="project" value="UniProtKB-KW"/>
</dbReference>
<keyword evidence="11" id="KW-1185">Reference proteome</keyword>
<dbReference type="GO" id="GO:0016780">
    <property type="term" value="F:phosphotransferase activity, for other substituted phosphate groups"/>
    <property type="evidence" value="ECO:0007669"/>
    <property type="project" value="TreeGrafter"/>
</dbReference>
<gene>
    <name evidence="10" type="ORF">GFB49_07755</name>
</gene>
<comment type="subcellular location">
    <subcellularLocation>
        <location evidence="1">Cell membrane</location>
    </subcellularLocation>
</comment>
<keyword evidence="3" id="KW-1003">Cell membrane</keyword>
<dbReference type="AlphaFoldDB" id="A0A843YBI9"/>
<comment type="caution">
    <text evidence="10">The sequence shown here is derived from an EMBL/GenBank/DDBJ whole genome shotgun (WGS) entry which is preliminary data.</text>
</comment>
<evidence type="ECO:0000256" key="7">
    <source>
        <dbReference type="ARBA" id="ARBA00023136"/>
    </source>
</evidence>
<dbReference type="EMBL" id="WIBF01000003">
    <property type="protein sequence ID" value="MQQ08341.1"/>
    <property type="molecule type" value="Genomic_DNA"/>
</dbReference>
<protein>
    <submittedName>
        <fullName evidence="10">Sugar transferase</fullName>
    </submittedName>
</protein>
<dbReference type="GO" id="GO:0005886">
    <property type="term" value="C:plasma membrane"/>
    <property type="evidence" value="ECO:0007669"/>
    <property type="project" value="UniProtKB-SubCell"/>
</dbReference>
<evidence type="ECO:0000256" key="4">
    <source>
        <dbReference type="ARBA" id="ARBA00022679"/>
    </source>
</evidence>
<evidence type="ECO:0000256" key="3">
    <source>
        <dbReference type="ARBA" id="ARBA00022475"/>
    </source>
</evidence>
<proteinExistence type="inferred from homology"/>
<evidence type="ECO:0000256" key="6">
    <source>
        <dbReference type="ARBA" id="ARBA00022989"/>
    </source>
</evidence>
<keyword evidence="8" id="KW-0270">Exopolysaccharide synthesis</keyword>
<evidence type="ECO:0000256" key="5">
    <source>
        <dbReference type="ARBA" id="ARBA00022692"/>
    </source>
</evidence>
<sequence>MLPILAPVIAILYLIARKDGGPGFFGHKRVGQHGRSFRCWKIRTMVVDAEAKLAAHLVSHPEAAAEWARDHKLTDDPRITGVGKFLRETSLDELPQIWNVLKGEMSFVGARPVVTAELEKYGSDVQAYYAQKPGITGLWQVSGRNDVSYEERVSMDVSYLSRCSAWTDLKIIVSTGLEVIGKSGR</sequence>
<keyword evidence="7" id="KW-0472">Membrane</keyword>
<dbReference type="Pfam" id="PF02397">
    <property type="entry name" value="Bac_transf"/>
    <property type="match status" value="1"/>
</dbReference>
<evidence type="ECO:0000256" key="8">
    <source>
        <dbReference type="ARBA" id="ARBA00023169"/>
    </source>
</evidence>
<organism evidence="10 11">
    <name type="scientific">Tritonibacter litoralis</name>
    <dbReference type="NCBI Taxonomy" id="2662264"/>
    <lineage>
        <taxon>Bacteria</taxon>
        <taxon>Pseudomonadati</taxon>
        <taxon>Pseudomonadota</taxon>
        <taxon>Alphaproteobacteria</taxon>
        <taxon>Rhodobacterales</taxon>
        <taxon>Paracoccaceae</taxon>
        <taxon>Tritonibacter</taxon>
    </lineage>
</organism>
<dbReference type="Proteomes" id="UP000444174">
    <property type="component" value="Unassembled WGS sequence"/>
</dbReference>
<evidence type="ECO:0000259" key="9">
    <source>
        <dbReference type="Pfam" id="PF02397"/>
    </source>
</evidence>
<keyword evidence="4 10" id="KW-0808">Transferase</keyword>
<dbReference type="PANTHER" id="PTHR30576:SF4">
    <property type="entry name" value="UNDECAPRENYL-PHOSPHATE GALACTOSE PHOSPHOTRANSFERASE"/>
    <property type="match status" value="1"/>
</dbReference>
<comment type="similarity">
    <text evidence="2">Belongs to the bacterial sugar transferase family.</text>
</comment>
<dbReference type="PANTHER" id="PTHR30576">
    <property type="entry name" value="COLANIC BIOSYNTHESIS UDP-GLUCOSE LIPID CARRIER TRANSFERASE"/>
    <property type="match status" value="1"/>
</dbReference>
<evidence type="ECO:0000256" key="1">
    <source>
        <dbReference type="ARBA" id="ARBA00004236"/>
    </source>
</evidence>
<reference evidence="10 11" key="1">
    <citation type="submission" date="2019-10" db="EMBL/GenBank/DDBJ databases">
        <title>Epibacterium sp. nov., isolated from seawater.</title>
        <authorList>
            <person name="Zhang X."/>
            <person name="Li N."/>
        </authorList>
    </citation>
    <scope>NUCLEOTIDE SEQUENCE [LARGE SCALE GENOMIC DNA]</scope>
    <source>
        <strain evidence="10 11">SM1979</strain>
    </source>
</reference>
<name>A0A843YBI9_9RHOB</name>